<evidence type="ECO:0000313" key="7">
    <source>
        <dbReference type="EMBL" id="CAI8770334.1"/>
    </source>
</evidence>
<dbReference type="SUPFAM" id="SSF88946">
    <property type="entry name" value="Sigma2 domain of RNA polymerase sigma factors"/>
    <property type="match status" value="1"/>
</dbReference>
<dbReference type="InterPro" id="IPR013325">
    <property type="entry name" value="RNA_pol_sigma_r2"/>
</dbReference>
<dbReference type="PANTHER" id="PTHR43133:SF63">
    <property type="entry name" value="RNA POLYMERASE SIGMA FACTOR FECI-RELATED"/>
    <property type="match status" value="1"/>
</dbReference>
<dbReference type="InterPro" id="IPR039425">
    <property type="entry name" value="RNA_pol_sigma-70-like"/>
</dbReference>
<dbReference type="Pfam" id="PF08281">
    <property type="entry name" value="Sigma70_r4_2"/>
    <property type="match status" value="1"/>
</dbReference>
<dbReference type="InterPro" id="IPR014284">
    <property type="entry name" value="RNA_pol_sigma-70_dom"/>
</dbReference>
<dbReference type="NCBIfam" id="TIGR02937">
    <property type="entry name" value="sigma70-ECF"/>
    <property type="match status" value="1"/>
</dbReference>
<protein>
    <submittedName>
        <fullName evidence="7">RNA polymerase sigma-70 factor, ECF subfamily</fullName>
    </submittedName>
</protein>
<keyword evidence="4" id="KW-0804">Transcription</keyword>
<proteinExistence type="inferred from homology"/>
<keyword evidence="8" id="KW-1185">Reference proteome</keyword>
<dbReference type="InterPro" id="IPR036388">
    <property type="entry name" value="WH-like_DNA-bd_sf"/>
</dbReference>
<evidence type="ECO:0000256" key="1">
    <source>
        <dbReference type="ARBA" id="ARBA00010641"/>
    </source>
</evidence>
<comment type="similarity">
    <text evidence="1">Belongs to the sigma-70 factor family. ECF subfamily.</text>
</comment>
<dbReference type="Pfam" id="PF04542">
    <property type="entry name" value="Sigma70_r2"/>
    <property type="match status" value="1"/>
</dbReference>
<evidence type="ECO:0000313" key="8">
    <source>
        <dbReference type="Proteomes" id="UP001162030"/>
    </source>
</evidence>
<evidence type="ECO:0000256" key="2">
    <source>
        <dbReference type="ARBA" id="ARBA00023015"/>
    </source>
</evidence>
<evidence type="ECO:0000256" key="3">
    <source>
        <dbReference type="ARBA" id="ARBA00023082"/>
    </source>
</evidence>
<reference evidence="7 8" key="1">
    <citation type="submission" date="2023-03" db="EMBL/GenBank/DDBJ databases">
        <authorList>
            <person name="Pearce D."/>
        </authorList>
    </citation>
    <scope>NUCLEOTIDE SEQUENCE [LARGE SCALE GENOMIC DNA]</scope>
    <source>
        <strain evidence="7">Msz</strain>
    </source>
</reference>
<dbReference type="InterPro" id="IPR013249">
    <property type="entry name" value="RNA_pol_sigma70_r4_t2"/>
</dbReference>
<feature type="domain" description="RNA polymerase sigma-70 region 2" evidence="5">
    <location>
        <begin position="12"/>
        <end position="77"/>
    </location>
</feature>
<dbReference type="PANTHER" id="PTHR43133">
    <property type="entry name" value="RNA POLYMERASE ECF-TYPE SIGMA FACTO"/>
    <property type="match status" value="1"/>
</dbReference>
<dbReference type="Gene3D" id="1.10.10.10">
    <property type="entry name" value="Winged helix-like DNA-binding domain superfamily/Winged helix DNA-binding domain"/>
    <property type="match status" value="1"/>
</dbReference>
<dbReference type="SUPFAM" id="SSF88659">
    <property type="entry name" value="Sigma3 and sigma4 domains of RNA polymerase sigma factors"/>
    <property type="match status" value="1"/>
</dbReference>
<organism evidence="7 8">
    <name type="scientific">Methylocaldum szegediense</name>
    <dbReference type="NCBI Taxonomy" id="73780"/>
    <lineage>
        <taxon>Bacteria</taxon>
        <taxon>Pseudomonadati</taxon>
        <taxon>Pseudomonadota</taxon>
        <taxon>Gammaproteobacteria</taxon>
        <taxon>Methylococcales</taxon>
        <taxon>Methylococcaceae</taxon>
        <taxon>Methylocaldum</taxon>
    </lineage>
</organism>
<name>A0ABN8X1D1_9GAMM</name>
<dbReference type="InterPro" id="IPR013324">
    <property type="entry name" value="RNA_pol_sigma_r3/r4-like"/>
</dbReference>
<evidence type="ECO:0000256" key="4">
    <source>
        <dbReference type="ARBA" id="ARBA00023163"/>
    </source>
</evidence>
<sequence>MSPSDRQLLAELFRDCRQELLAFLFGRLGCAQTADDLCQESFLRLSRSGDLSRIANPRAYLFRTALNLVTDYHRSSKNRPSFFPDLEEADSNTFPTEERTGEAATLASDQLDRAAAALEELPPLSQRIFYLSRFEGVKQREIAERLGVSLRTVEEHLKRTLLHLKRRVFDD</sequence>
<dbReference type="RefSeq" id="WP_036269352.1">
    <property type="nucleotide sequence ID" value="NZ_OX458333.1"/>
</dbReference>
<dbReference type="EMBL" id="OX458333">
    <property type="protein sequence ID" value="CAI8770334.1"/>
    <property type="molecule type" value="Genomic_DNA"/>
</dbReference>
<gene>
    <name evidence="7" type="ORF">MSZNOR_1019</name>
</gene>
<keyword evidence="3" id="KW-0731">Sigma factor</keyword>
<keyword evidence="2" id="KW-0805">Transcription regulation</keyword>
<evidence type="ECO:0000259" key="6">
    <source>
        <dbReference type="Pfam" id="PF08281"/>
    </source>
</evidence>
<dbReference type="InterPro" id="IPR007627">
    <property type="entry name" value="RNA_pol_sigma70_r2"/>
</dbReference>
<accession>A0ABN8X1D1</accession>
<feature type="domain" description="RNA polymerase sigma factor 70 region 4 type 2" evidence="6">
    <location>
        <begin position="114"/>
        <end position="164"/>
    </location>
</feature>
<dbReference type="Gene3D" id="1.10.1740.10">
    <property type="match status" value="1"/>
</dbReference>
<evidence type="ECO:0000259" key="5">
    <source>
        <dbReference type="Pfam" id="PF04542"/>
    </source>
</evidence>
<dbReference type="Proteomes" id="UP001162030">
    <property type="component" value="Chromosome"/>
</dbReference>